<sequence length="67" mass="7311">MASCSSRNPAGVAERAANRRQRQQEQPRAQRTERTEAPTERSCRTTPTDRLSVPTESVVADADVVAG</sequence>
<evidence type="ECO:0000313" key="3">
    <source>
        <dbReference type="EnsemblMetazoa" id="ASIC002976-PA"/>
    </source>
</evidence>
<proteinExistence type="predicted"/>
<dbReference type="EMBL" id="KE524662">
    <property type="protein sequence ID" value="KFB35990.1"/>
    <property type="molecule type" value="Genomic_DNA"/>
</dbReference>
<evidence type="ECO:0000313" key="2">
    <source>
        <dbReference type="EMBL" id="KFB35990.1"/>
    </source>
</evidence>
<gene>
    <name evidence="2" type="ORF">ZHAS_00002976</name>
</gene>
<dbReference type="Proteomes" id="UP000030765">
    <property type="component" value="Unassembled WGS sequence"/>
</dbReference>
<accession>A0A084VDE6</accession>
<dbReference type="EMBL" id="ATLV01011292">
    <property type="status" value="NOT_ANNOTATED_CDS"/>
    <property type="molecule type" value="Genomic_DNA"/>
</dbReference>
<reference evidence="3" key="2">
    <citation type="submission" date="2020-05" db="UniProtKB">
        <authorList>
            <consortium name="EnsemblMetazoa"/>
        </authorList>
    </citation>
    <scope>IDENTIFICATION</scope>
</reference>
<dbReference type="EnsemblMetazoa" id="ASIC002976-RA">
    <property type="protein sequence ID" value="ASIC002976-PA"/>
    <property type="gene ID" value="ASIC002976"/>
</dbReference>
<organism evidence="2">
    <name type="scientific">Anopheles sinensis</name>
    <name type="common">Mosquito</name>
    <dbReference type="NCBI Taxonomy" id="74873"/>
    <lineage>
        <taxon>Eukaryota</taxon>
        <taxon>Metazoa</taxon>
        <taxon>Ecdysozoa</taxon>
        <taxon>Arthropoda</taxon>
        <taxon>Hexapoda</taxon>
        <taxon>Insecta</taxon>
        <taxon>Pterygota</taxon>
        <taxon>Neoptera</taxon>
        <taxon>Endopterygota</taxon>
        <taxon>Diptera</taxon>
        <taxon>Nematocera</taxon>
        <taxon>Culicoidea</taxon>
        <taxon>Culicidae</taxon>
        <taxon>Anophelinae</taxon>
        <taxon>Anopheles</taxon>
    </lineage>
</organism>
<feature type="compositionally biased region" description="Basic and acidic residues" evidence="1">
    <location>
        <begin position="22"/>
        <end position="43"/>
    </location>
</feature>
<name>A0A084VDE6_ANOSI</name>
<feature type="region of interest" description="Disordered" evidence="1">
    <location>
        <begin position="1"/>
        <end position="67"/>
    </location>
</feature>
<dbReference type="AlphaFoldDB" id="A0A084VDE6"/>
<keyword evidence="4" id="KW-1185">Reference proteome</keyword>
<evidence type="ECO:0000313" key="4">
    <source>
        <dbReference type="Proteomes" id="UP000030765"/>
    </source>
</evidence>
<dbReference type="VEuPathDB" id="VectorBase:ASIC002976"/>
<protein>
    <submittedName>
        <fullName evidence="2 3">Uncharacterized protein</fullName>
    </submittedName>
</protein>
<evidence type="ECO:0000256" key="1">
    <source>
        <dbReference type="SAM" id="MobiDB-lite"/>
    </source>
</evidence>
<reference evidence="2 4" key="1">
    <citation type="journal article" date="2014" name="BMC Genomics">
        <title>Genome sequence of Anopheles sinensis provides insight into genetics basis of mosquito competence for malaria parasites.</title>
        <authorList>
            <person name="Zhou D."/>
            <person name="Zhang D."/>
            <person name="Ding G."/>
            <person name="Shi L."/>
            <person name="Hou Q."/>
            <person name="Ye Y."/>
            <person name="Xu Y."/>
            <person name="Zhou H."/>
            <person name="Xiong C."/>
            <person name="Li S."/>
            <person name="Yu J."/>
            <person name="Hong S."/>
            <person name="Yu X."/>
            <person name="Zou P."/>
            <person name="Chen C."/>
            <person name="Chang X."/>
            <person name="Wang W."/>
            <person name="Lv Y."/>
            <person name="Sun Y."/>
            <person name="Ma L."/>
            <person name="Shen B."/>
            <person name="Zhu C."/>
        </authorList>
    </citation>
    <scope>NUCLEOTIDE SEQUENCE [LARGE SCALE GENOMIC DNA]</scope>
</reference>